<feature type="non-terminal residue" evidence="1">
    <location>
        <position position="183"/>
    </location>
</feature>
<evidence type="ECO:0000313" key="2">
    <source>
        <dbReference type="Proteomes" id="UP000045706"/>
    </source>
</evidence>
<gene>
    <name evidence="1" type="ORF">BN1723_018656</name>
</gene>
<dbReference type="PANTHER" id="PTHR21663:SF0">
    <property type="entry name" value="HEAT REPEAT-CONTAINING PROTEIN 5B"/>
    <property type="match status" value="1"/>
</dbReference>
<dbReference type="GO" id="GO:0016020">
    <property type="term" value="C:membrane"/>
    <property type="evidence" value="ECO:0007669"/>
    <property type="project" value="TreeGrafter"/>
</dbReference>
<proteinExistence type="predicted"/>
<accession>A0A0G4MUJ2</accession>
<reference evidence="2" key="1">
    <citation type="submission" date="2015-05" db="EMBL/GenBank/DDBJ databases">
        <authorList>
            <person name="Fogelqvist Johan"/>
        </authorList>
    </citation>
    <scope>NUCLEOTIDE SEQUENCE [LARGE SCALE GENOMIC DNA]</scope>
</reference>
<dbReference type="PANTHER" id="PTHR21663">
    <property type="entry name" value="HYPOTHETICAL HEAT DOMAIN-CONTAINING"/>
    <property type="match status" value="1"/>
</dbReference>
<dbReference type="GO" id="GO:0008104">
    <property type="term" value="P:intracellular protein localization"/>
    <property type="evidence" value="ECO:0007669"/>
    <property type="project" value="TreeGrafter"/>
</dbReference>
<protein>
    <submittedName>
        <fullName evidence="1">Uncharacterized protein</fullName>
    </submittedName>
</protein>
<dbReference type="GO" id="GO:0005829">
    <property type="term" value="C:cytosol"/>
    <property type="evidence" value="ECO:0007669"/>
    <property type="project" value="GOC"/>
</dbReference>
<dbReference type="Proteomes" id="UP000045706">
    <property type="component" value="Unassembled WGS sequence"/>
</dbReference>
<dbReference type="GO" id="GO:0030139">
    <property type="term" value="C:endocytic vesicle"/>
    <property type="evidence" value="ECO:0007669"/>
    <property type="project" value="TreeGrafter"/>
</dbReference>
<dbReference type="GO" id="GO:0042147">
    <property type="term" value="P:retrograde transport, endosome to Golgi"/>
    <property type="evidence" value="ECO:0007669"/>
    <property type="project" value="TreeGrafter"/>
</dbReference>
<name>A0A0G4MUJ2_VERLO</name>
<evidence type="ECO:0000313" key="1">
    <source>
        <dbReference type="EMBL" id="CRK37837.1"/>
    </source>
</evidence>
<dbReference type="GO" id="GO:0006897">
    <property type="term" value="P:endocytosis"/>
    <property type="evidence" value="ECO:0007669"/>
    <property type="project" value="TreeGrafter"/>
</dbReference>
<dbReference type="EMBL" id="CVQI01030691">
    <property type="protein sequence ID" value="CRK37837.1"/>
    <property type="molecule type" value="Genomic_DNA"/>
</dbReference>
<feature type="non-terminal residue" evidence="1">
    <location>
        <position position="1"/>
    </location>
</feature>
<dbReference type="InterPro" id="IPR040108">
    <property type="entry name" value="Laa1/Sip1/HEATR5"/>
</dbReference>
<dbReference type="GO" id="GO:0005794">
    <property type="term" value="C:Golgi apparatus"/>
    <property type="evidence" value="ECO:0007669"/>
    <property type="project" value="TreeGrafter"/>
</dbReference>
<organism evidence="1 2">
    <name type="scientific">Verticillium longisporum</name>
    <name type="common">Verticillium dahliae var. longisporum</name>
    <dbReference type="NCBI Taxonomy" id="100787"/>
    <lineage>
        <taxon>Eukaryota</taxon>
        <taxon>Fungi</taxon>
        <taxon>Dikarya</taxon>
        <taxon>Ascomycota</taxon>
        <taxon>Pezizomycotina</taxon>
        <taxon>Sordariomycetes</taxon>
        <taxon>Hypocreomycetidae</taxon>
        <taxon>Glomerellales</taxon>
        <taxon>Plectosphaerellaceae</taxon>
        <taxon>Verticillium</taxon>
    </lineage>
</organism>
<sequence length="183" mass="19940">PELDLPKLQSLPADQQQLFLLTSVAALTKHVLALSNDDCTAQQFYLKKEVFQIINLTTPQPTRVVRNNLGKCLAHIFGHGDRKLLFETINDLVSITQGGKGKAESSQRAKHAAVVCLEGLDVQGVIVEIARALCVSHPSARKKNAADDGNLSDDIEQLFELTRIIVLVLSGLLPNLTGENQPI</sequence>
<dbReference type="AlphaFoldDB" id="A0A0G4MUJ2"/>